<protein>
    <submittedName>
        <fullName evidence="2">Uncharacterized protein</fullName>
    </submittedName>
</protein>
<sequence length="423" mass="44159">MDFLSKLRGSTEIKEILNSDGHCSIPRIVEDYEAVVGITAITDTRKEGPSSLHTLPFINSLREVSSQLQTFQASPETPDGTACGSALNAARQILYWSSVFISMMEASNTGQPTSSSTSSASTSSASSSSASISSASPSSASTSSTLALSSLTSSVLTSFTLTSSVSTSPTSSTSSLSSHNPPATTCASLLSNVIPLSVQQDLHPLSSFNQQSSRSVVNPQPSTSDTLPFGQHSLSFPPVFSATGCTASPFFHAQLSSSTPLLPSTLSGQPATLPPQAPSISSLPVEVTPSPFQQVSSSLSLSHPSCSQPSSSQSSVHNYSISSIFCPVISSTASTALQTFHQNSPAPALQLSSPSVSSVLYHQVPPACSSVVLDPVTLNIHAKYGLPGQSCLDWLNSLTIPRNVESLEQVKEIWELEANIVHH</sequence>
<feature type="region of interest" description="Disordered" evidence="1">
    <location>
        <begin position="107"/>
        <end position="139"/>
    </location>
</feature>
<proteinExistence type="predicted"/>
<keyword evidence="3" id="KW-1185">Reference proteome</keyword>
<dbReference type="Proteomes" id="UP001159428">
    <property type="component" value="Unassembled WGS sequence"/>
</dbReference>
<dbReference type="EMBL" id="CALNXJ010000049">
    <property type="protein sequence ID" value="CAH3151674.1"/>
    <property type="molecule type" value="Genomic_DNA"/>
</dbReference>
<evidence type="ECO:0000313" key="2">
    <source>
        <dbReference type="EMBL" id="CAH3151674.1"/>
    </source>
</evidence>
<dbReference type="AlphaFoldDB" id="A0AAU9XM23"/>
<accession>A0AAU9XM23</accession>
<evidence type="ECO:0000256" key="1">
    <source>
        <dbReference type="SAM" id="MobiDB-lite"/>
    </source>
</evidence>
<comment type="caution">
    <text evidence="2">The sequence shown here is derived from an EMBL/GenBank/DDBJ whole genome shotgun (WGS) entry which is preliminary data.</text>
</comment>
<feature type="compositionally biased region" description="Low complexity" evidence="1">
    <location>
        <begin position="113"/>
        <end position="139"/>
    </location>
</feature>
<evidence type="ECO:0000313" key="3">
    <source>
        <dbReference type="Proteomes" id="UP001159428"/>
    </source>
</evidence>
<reference evidence="2 3" key="1">
    <citation type="submission" date="2022-05" db="EMBL/GenBank/DDBJ databases">
        <authorList>
            <consortium name="Genoscope - CEA"/>
            <person name="William W."/>
        </authorList>
    </citation>
    <scope>NUCLEOTIDE SEQUENCE [LARGE SCALE GENOMIC DNA]</scope>
</reference>
<organism evidence="2 3">
    <name type="scientific">Pocillopora meandrina</name>
    <dbReference type="NCBI Taxonomy" id="46732"/>
    <lineage>
        <taxon>Eukaryota</taxon>
        <taxon>Metazoa</taxon>
        <taxon>Cnidaria</taxon>
        <taxon>Anthozoa</taxon>
        <taxon>Hexacorallia</taxon>
        <taxon>Scleractinia</taxon>
        <taxon>Astrocoeniina</taxon>
        <taxon>Pocilloporidae</taxon>
        <taxon>Pocillopora</taxon>
    </lineage>
</organism>
<gene>
    <name evidence="2" type="ORF">PMEA_00025332</name>
</gene>
<name>A0AAU9XM23_9CNID</name>